<dbReference type="AlphaFoldDB" id="A0A1N7QL13"/>
<dbReference type="EMBL" id="FTOV01000013">
    <property type="protein sequence ID" value="SIT23572.1"/>
    <property type="molecule type" value="Genomic_DNA"/>
</dbReference>
<protein>
    <submittedName>
        <fullName evidence="1">Uncharacterized protein</fullName>
    </submittedName>
</protein>
<organism evidence="1 2">
    <name type="scientific">Chryseobacterium gambrini</name>
    <dbReference type="NCBI Taxonomy" id="373672"/>
    <lineage>
        <taxon>Bacteria</taxon>
        <taxon>Pseudomonadati</taxon>
        <taxon>Bacteroidota</taxon>
        <taxon>Flavobacteriia</taxon>
        <taxon>Flavobacteriales</taxon>
        <taxon>Weeksellaceae</taxon>
        <taxon>Chryseobacterium group</taxon>
        <taxon>Chryseobacterium</taxon>
    </lineage>
</organism>
<name>A0A1N7QL13_9FLAO</name>
<dbReference type="OrthoDB" id="1359750at2"/>
<sequence>MCTPNTELQFCTCAEGNINDIKDIYIWSIYRYHGSRESLIRGKVMMPVKDFENRISAEHMTSKLNHGNIFDFDYTPQERDTIHISFNAKNRAEYKYFTLIFRDGVWQEGRNPLFVSIEKNIAKGEVKVLYKEENEFLNHCENLRCQYGIEIPESVKVTCANLKDDSQDPIYSAIKNFKEYKIFYRQEFIEYIVKTYFKIYPDENSDRLQAMIDSAQNKFSILEEKFISETENFAFLNRCFKDLDKNLEKCFFITIPFQNKETHLFINSNLIGRTGFKSNRNNRYFKNKSQKIKFEDFELFKDY</sequence>
<proteinExistence type="predicted"/>
<evidence type="ECO:0000313" key="1">
    <source>
        <dbReference type="EMBL" id="SIT23572.1"/>
    </source>
</evidence>
<reference evidence="1 2" key="1">
    <citation type="submission" date="2017-01" db="EMBL/GenBank/DDBJ databases">
        <authorList>
            <person name="Mah S.A."/>
            <person name="Swanson W.J."/>
            <person name="Moy G.W."/>
            <person name="Vacquier V.D."/>
        </authorList>
    </citation>
    <scope>NUCLEOTIDE SEQUENCE [LARGE SCALE GENOMIC DNA]</scope>
    <source>
        <strain evidence="1 2">DSM 18014</strain>
    </source>
</reference>
<accession>A0A1N7QL13</accession>
<dbReference type="Proteomes" id="UP000185781">
    <property type="component" value="Unassembled WGS sequence"/>
</dbReference>
<dbReference type="RefSeq" id="WP_139326208.1">
    <property type="nucleotide sequence ID" value="NZ_FTOV01000013.1"/>
</dbReference>
<gene>
    <name evidence="1" type="ORF">SAMN05421785_11379</name>
</gene>
<dbReference type="STRING" id="373672.SAMN05421785_11379"/>
<evidence type="ECO:0000313" key="2">
    <source>
        <dbReference type="Proteomes" id="UP000185781"/>
    </source>
</evidence>